<dbReference type="PANTHER" id="PTHR11601">
    <property type="entry name" value="CYSTEINE DESULFURYLASE FAMILY MEMBER"/>
    <property type="match status" value="1"/>
</dbReference>
<keyword evidence="3" id="KW-0479">Metal-binding</keyword>
<dbReference type="Pfam" id="PF00266">
    <property type="entry name" value="Aminotran_5"/>
    <property type="match status" value="1"/>
</dbReference>
<comment type="similarity">
    <text evidence="2">Belongs to the class-V pyridoxal-phosphate-dependent aminotransferase family. NifS/IscS subfamily.</text>
</comment>
<dbReference type="SUPFAM" id="SSF53383">
    <property type="entry name" value="PLP-dependent transferases"/>
    <property type="match status" value="1"/>
</dbReference>
<keyword evidence="5" id="KW-0408">Iron</keyword>
<dbReference type="InterPro" id="IPR016454">
    <property type="entry name" value="Cysteine_dSase"/>
</dbReference>
<dbReference type="AlphaFoldDB" id="A0A1V0UQ24"/>
<dbReference type="Gene3D" id="3.90.1150.10">
    <property type="entry name" value="Aspartate Aminotransferase, domain 1"/>
    <property type="match status" value="1"/>
</dbReference>
<evidence type="ECO:0000256" key="2">
    <source>
        <dbReference type="ARBA" id="ARBA00006490"/>
    </source>
</evidence>
<dbReference type="EMBL" id="CP020557">
    <property type="protein sequence ID" value="ARF67130.1"/>
    <property type="molecule type" value="Genomic_DNA"/>
</dbReference>
<evidence type="ECO:0000256" key="5">
    <source>
        <dbReference type="ARBA" id="ARBA00023004"/>
    </source>
</evidence>
<accession>A0A1V0UQ24</accession>
<evidence type="ECO:0000256" key="3">
    <source>
        <dbReference type="ARBA" id="ARBA00022723"/>
    </source>
</evidence>
<organism evidence="9 10">
    <name type="scientific">Paenibacillus larvae subsp. pulvifaciens</name>
    <dbReference type="NCBI Taxonomy" id="1477"/>
    <lineage>
        <taxon>Bacteria</taxon>
        <taxon>Bacillati</taxon>
        <taxon>Bacillota</taxon>
        <taxon>Bacilli</taxon>
        <taxon>Bacillales</taxon>
        <taxon>Paenibacillaceae</taxon>
        <taxon>Paenibacillus</taxon>
    </lineage>
</organism>
<sequence length="390" mass="42676">MLYLDYAATTPPYPEVVKTIMEVMTNHYGNPSSLHRFGMEAERLVQKAKEAIGSILQVQPSSIIFTSGGTESNNLAIKGTAYQYQNRGRHLITTELEHASVSGPFAQLEGEGFQVTYLPVDGTGQVNLEELHKAITPETILVSVMHVNNEMGRIQPIADIGRMLEKYPTILFHVDAVQGMGKLPIFPKAMGIDMLSASAHKFRGPKGIGFLYCRSGIRLKPLLAGGGQEHGIRSGTENVPLIVGMARALRMSMEGLEQKHAHKCRMRDLIRKGIASIPGLQLTGPDDPDRIGMAPHIVHFSFPGMKSEVVVHALEERRIYISSKSACSSGEAEPSRVLMAMGLDRKRAQSGLRVSFSDNLTEQDVKTFVQALKEVTAELISAIGTMKKGE</sequence>
<evidence type="ECO:0000256" key="4">
    <source>
        <dbReference type="ARBA" id="ARBA00022898"/>
    </source>
</evidence>
<protein>
    <submittedName>
        <fullName evidence="9">Cysteine desulfurase NifS</fullName>
    </submittedName>
</protein>
<keyword evidence="4" id="KW-0663">Pyridoxal phosphate</keyword>
<dbReference type="FunFam" id="3.40.640.10:FF:000084">
    <property type="entry name" value="IscS-like cysteine desulfurase"/>
    <property type="match status" value="1"/>
</dbReference>
<dbReference type="Gene3D" id="1.10.260.50">
    <property type="match status" value="1"/>
</dbReference>
<comment type="cofactor">
    <cofactor evidence="1 7">
        <name>pyridoxal 5'-phosphate</name>
        <dbReference type="ChEBI" id="CHEBI:597326"/>
    </cofactor>
</comment>
<dbReference type="GO" id="GO:0046872">
    <property type="term" value="F:metal ion binding"/>
    <property type="evidence" value="ECO:0007669"/>
    <property type="project" value="UniProtKB-KW"/>
</dbReference>
<keyword evidence="6" id="KW-0411">Iron-sulfur</keyword>
<gene>
    <name evidence="9" type="ORF">B7C51_03880</name>
</gene>
<name>A0A1V0UQ24_9BACL</name>
<dbReference type="PIRSF" id="PIRSF005572">
    <property type="entry name" value="NifS"/>
    <property type="match status" value="1"/>
</dbReference>
<dbReference type="RefSeq" id="WP_083038717.1">
    <property type="nucleotide sequence ID" value="NZ_CP020557.1"/>
</dbReference>
<dbReference type="Proteomes" id="UP000192727">
    <property type="component" value="Chromosome"/>
</dbReference>
<dbReference type="InterPro" id="IPR020578">
    <property type="entry name" value="Aminotrans_V_PyrdxlP_BS"/>
</dbReference>
<dbReference type="Gene3D" id="3.40.640.10">
    <property type="entry name" value="Type I PLP-dependent aspartate aminotransferase-like (Major domain)"/>
    <property type="match status" value="1"/>
</dbReference>
<dbReference type="PANTHER" id="PTHR11601:SF50">
    <property type="entry name" value="CYSTEINE DESULFURASE ISCS 2-RELATED"/>
    <property type="match status" value="1"/>
</dbReference>
<feature type="domain" description="Aminotransferase class V" evidence="8">
    <location>
        <begin position="3"/>
        <end position="368"/>
    </location>
</feature>
<evidence type="ECO:0000256" key="6">
    <source>
        <dbReference type="ARBA" id="ARBA00023014"/>
    </source>
</evidence>
<dbReference type="PROSITE" id="PS00595">
    <property type="entry name" value="AA_TRANSFER_CLASS_5"/>
    <property type="match status" value="1"/>
</dbReference>
<dbReference type="NCBIfam" id="NF002806">
    <property type="entry name" value="PRK02948.1"/>
    <property type="match status" value="1"/>
</dbReference>
<evidence type="ECO:0000256" key="7">
    <source>
        <dbReference type="RuleBase" id="RU004504"/>
    </source>
</evidence>
<dbReference type="GO" id="GO:0051536">
    <property type="term" value="F:iron-sulfur cluster binding"/>
    <property type="evidence" value="ECO:0007669"/>
    <property type="project" value="UniProtKB-KW"/>
</dbReference>
<proteinExistence type="inferred from homology"/>
<dbReference type="InterPro" id="IPR015421">
    <property type="entry name" value="PyrdxlP-dep_Trfase_major"/>
</dbReference>
<evidence type="ECO:0000256" key="1">
    <source>
        <dbReference type="ARBA" id="ARBA00001933"/>
    </source>
</evidence>
<dbReference type="GO" id="GO:0031071">
    <property type="term" value="F:cysteine desulfurase activity"/>
    <property type="evidence" value="ECO:0007669"/>
    <property type="project" value="UniProtKB-ARBA"/>
</dbReference>
<reference evidence="9 10" key="1">
    <citation type="submission" date="2017-03" db="EMBL/GenBank/DDBJ databases">
        <title>Paenibacillus larvae genome sequencing.</title>
        <authorList>
            <person name="Dingman D.W."/>
        </authorList>
    </citation>
    <scope>NUCLEOTIDE SEQUENCE [LARGE SCALE GENOMIC DNA]</scope>
    <source>
        <strain evidence="9 10">SAG 10367</strain>
    </source>
</reference>
<evidence type="ECO:0000313" key="10">
    <source>
        <dbReference type="Proteomes" id="UP000192727"/>
    </source>
</evidence>
<dbReference type="InterPro" id="IPR000192">
    <property type="entry name" value="Aminotrans_V_dom"/>
</dbReference>
<evidence type="ECO:0000259" key="8">
    <source>
        <dbReference type="Pfam" id="PF00266"/>
    </source>
</evidence>
<dbReference type="InterPro" id="IPR015422">
    <property type="entry name" value="PyrdxlP-dep_Trfase_small"/>
</dbReference>
<dbReference type="InterPro" id="IPR015424">
    <property type="entry name" value="PyrdxlP-dep_Trfase"/>
</dbReference>
<evidence type="ECO:0000313" key="9">
    <source>
        <dbReference type="EMBL" id="ARF67130.1"/>
    </source>
</evidence>